<dbReference type="Gene3D" id="3.30.2310.20">
    <property type="entry name" value="RelE-like"/>
    <property type="match status" value="1"/>
</dbReference>
<proteinExistence type="predicted"/>
<evidence type="ECO:0000313" key="1">
    <source>
        <dbReference type="EMBL" id="OHA03738.1"/>
    </source>
</evidence>
<accession>A0A1G2KWC4</accession>
<sequence length="94" mass="11229">MPARKIEWIEYSSKYTRSFRKLPRGIQEKAREREYIFMADAFDPRLKTHKLHGIFQGYWGYSVDNKYRVIFRFLNGSDALFFDIGLHPIYGGSE</sequence>
<name>A0A1G2KWC4_9BACT</name>
<organism evidence="1 2">
    <name type="scientific">Candidatus Sungbacteria bacterium RIFCSPHIGHO2_02_FULL_53_17</name>
    <dbReference type="NCBI Taxonomy" id="1802275"/>
    <lineage>
        <taxon>Bacteria</taxon>
        <taxon>Candidatus Sungiibacteriota</taxon>
    </lineage>
</organism>
<dbReference type="Proteomes" id="UP000177177">
    <property type="component" value="Unassembled WGS sequence"/>
</dbReference>
<reference evidence="1 2" key="1">
    <citation type="journal article" date="2016" name="Nat. Commun.">
        <title>Thousands of microbial genomes shed light on interconnected biogeochemical processes in an aquifer system.</title>
        <authorList>
            <person name="Anantharaman K."/>
            <person name="Brown C.T."/>
            <person name="Hug L.A."/>
            <person name="Sharon I."/>
            <person name="Castelle C.J."/>
            <person name="Probst A.J."/>
            <person name="Thomas B.C."/>
            <person name="Singh A."/>
            <person name="Wilkins M.J."/>
            <person name="Karaoz U."/>
            <person name="Brodie E.L."/>
            <person name="Williams K.H."/>
            <person name="Hubbard S.S."/>
            <person name="Banfield J.F."/>
        </authorList>
    </citation>
    <scope>NUCLEOTIDE SEQUENCE [LARGE SCALE GENOMIC DNA]</scope>
</reference>
<evidence type="ECO:0000313" key="2">
    <source>
        <dbReference type="Proteomes" id="UP000177177"/>
    </source>
</evidence>
<comment type="caution">
    <text evidence="1">The sequence shown here is derived from an EMBL/GenBank/DDBJ whole genome shotgun (WGS) entry which is preliminary data.</text>
</comment>
<dbReference type="SUPFAM" id="SSF143011">
    <property type="entry name" value="RelE-like"/>
    <property type="match status" value="1"/>
</dbReference>
<gene>
    <name evidence="1" type="ORF">A3C92_00030</name>
</gene>
<protein>
    <recommendedName>
        <fullName evidence="3">Addiction module toxin RelE</fullName>
    </recommendedName>
</protein>
<dbReference type="InterPro" id="IPR035093">
    <property type="entry name" value="RelE/ParE_toxin_dom_sf"/>
</dbReference>
<dbReference type="EMBL" id="MHQN01000013">
    <property type="protein sequence ID" value="OHA03738.1"/>
    <property type="molecule type" value="Genomic_DNA"/>
</dbReference>
<dbReference type="AlphaFoldDB" id="A0A1G2KWC4"/>
<evidence type="ECO:0008006" key="3">
    <source>
        <dbReference type="Google" id="ProtNLM"/>
    </source>
</evidence>